<feature type="domain" description="TF-B3" evidence="7">
    <location>
        <begin position="139"/>
        <end position="230"/>
    </location>
</feature>
<evidence type="ECO:0000256" key="1">
    <source>
        <dbReference type="ARBA" id="ARBA00004123"/>
    </source>
</evidence>
<name>A0A0E0A680_9ORYZ</name>
<dbReference type="GO" id="GO:0003677">
    <property type="term" value="F:DNA binding"/>
    <property type="evidence" value="ECO:0007669"/>
    <property type="project" value="UniProtKB-KW"/>
</dbReference>
<dbReference type="Gene3D" id="2.40.330.10">
    <property type="entry name" value="DNA-binding pseudobarrel domain"/>
    <property type="match status" value="1"/>
</dbReference>
<dbReference type="HOGENOM" id="CLU_058918_1_0_1"/>
<dbReference type="Gramene" id="OGLUM06G06330.2">
    <property type="protein sequence ID" value="OGLUM06G06330.2"/>
    <property type="gene ID" value="OGLUM06G06330"/>
</dbReference>
<evidence type="ECO:0000256" key="5">
    <source>
        <dbReference type="ARBA" id="ARBA00023242"/>
    </source>
</evidence>
<keyword evidence="3" id="KW-0238">DNA-binding</keyword>
<dbReference type="AlphaFoldDB" id="A0A0E0A680"/>
<dbReference type="SUPFAM" id="SSF101936">
    <property type="entry name" value="DNA-binding pseudobarrel domain"/>
    <property type="match status" value="1"/>
</dbReference>
<dbReference type="EnsemblPlants" id="OGLUM06G06330.1">
    <property type="protein sequence ID" value="OGLUM06G06330.1"/>
    <property type="gene ID" value="OGLUM06G06330"/>
</dbReference>
<reference evidence="8" key="2">
    <citation type="submission" date="2018-05" db="EMBL/GenBank/DDBJ databases">
        <title>OgluRS3 (Oryza glumaepatula Reference Sequence Version 3).</title>
        <authorList>
            <person name="Zhang J."/>
            <person name="Kudrna D."/>
            <person name="Lee S."/>
            <person name="Talag J."/>
            <person name="Welchert J."/>
            <person name="Wing R.A."/>
        </authorList>
    </citation>
    <scope>NUCLEOTIDE SEQUENCE [LARGE SCALE GENOMIC DNA]</scope>
</reference>
<dbReference type="PROSITE" id="PS50863">
    <property type="entry name" value="B3"/>
    <property type="match status" value="1"/>
</dbReference>
<evidence type="ECO:0000256" key="2">
    <source>
        <dbReference type="ARBA" id="ARBA00023015"/>
    </source>
</evidence>
<dbReference type="Proteomes" id="UP000026961">
    <property type="component" value="Chromosome 6"/>
</dbReference>
<dbReference type="EnsemblPlants" id="OGLUM06G06330.2">
    <property type="protein sequence ID" value="OGLUM06G06330.2"/>
    <property type="gene ID" value="OGLUM06G06330"/>
</dbReference>
<dbReference type="PANTHER" id="PTHR31391:SF99">
    <property type="entry name" value="B3 DOMAIN-CONTAINING PROTEIN OS06G0194400"/>
    <property type="match status" value="1"/>
</dbReference>
<reference evidence="8" key="1">
    <citation type="submission" date="2015-04" db="UniProtKB">
        <authorList>
            <consortium name="EnsemblPlants"/>
        </authorList>
    </citation>
    <scope>IDENTIFICATION</scope>
</reference>
<accession>A0A0E0A680</accession>
<proteinExistence type="predicted"/>
<keyword evidence="9" id="KW-1185">Reference proteome</keyword>
<dbReference type="STRING" id="40148.A0A0E0A680"/>
<dbReference type="InterPro" id="IPR003340">
    <property type="entry name" value="B3_DNA-bd"/>
</dbReference>
<keyword evidence="4" id="KW-0804">Transcription</keyword>
<sequence>MIEAESQMAEAASYEEQRRRQVEANKRKLEELRLHHLSAAVRESAAKPSPVKQRKRKARAPPGAGEDAPLRRSGRVANLPEKPKYRDEFQDFEKRIRRSYGGKRRDLSNRVYATDEQRDYAINAAQELEEELGSDYPIFVKPMLQSHVTGGFWLSLPTHFSRKYLPKRDETIRLVDEEDDEFDTLYLANKRGLSGGWRGFSIAHKLVDGDCLVFQLIQRAKFKVYIIRASSYYETDD</sequence>
<evidence type="ECO:0000313" key="8">
    <source>
        <dbReference type="EnsemblPlants" id="OGLUM06G06330.1"/>
    </source>
</evidence>
<feature type="region of interest" description="Disordered" evidence="6">
    <location>
        <begin position="37"/>
        <end position="81"/>
    </location>
</feature>
<evidence type="ECO:0000313" key="9">
    <source>
        <dbReference type="Proteomes" id="UP000026961"/>
    </source>
</evidence>
<dbReference type="PANTHER" id="PTHR31391">
    <property type="entry name" value="B3 DOMAIN-CONTAINING PROTEIN OS11G0197600-RELATED"/>
    <property type="match status" value="1"/>
</dbReference>
<evidence type="ECO:0000259" key="7">
    <source>
        <dbReference type="PROSITE" id="PS50863"/>
    </source>
</evidence>
<evidence type="ECO:0000256" key="3">
    <source>
        <dbReference type="ARBA" id="ARBA00023125"/>
    </source>
</evidence>
<dbReference type="SMART" id="SM01019">
    <property type="entry name" value="B3"/>
    <property type="match status" value="1"/>
</dbReference>
<dbReference type="eggNOG" id="KOG1216">
    <property type="taxonomic scope" value="Eukaryota"/>
</dbReference>
<keyword evidence="2" id="KW-0805">Transcription regulation</keyword>
<dbReference type="InterPro" id="IPR015300">
    <property type="entry name" value="DNA-bd_pseudobarrel_sf"/>
</dbReference>
<dbReference type="CDD" id="cd10017">
    <property type="entry name" value="B3_DNA"/>
    <property type="match status" value="1"/>
</dbReference>
<dbReference type="Gramene" id="OGLUM06G06330.1">
    <property type="protein sequence ID" value="OGLUM06G06330.1"/>
    <property type="gene ID" value="OGLUM06G06330"/>
</dbReference>
<dbReference type="Pfam" id="PF02362">
    <property type="entry name" value="B3"/>
    <property type="match status" value="1"/>
</dbReference>
<comment type="subcellular location">
    <subcellularLocation>
        <location evidence="1">Nucleus</location>
    </subcellularLocation>
</comment>
<keyword evidence="5" id="KW-0539">Nucleus</keyword>
<evidence type="ECO:0000256" key="6">
    <source>
        <dbReference type="SAM" id="MobiDB-lite"/>
    </source>
</evidence>
<organism evidence="8">
    <name type="scientific">Oryza glumipatula</name>
    <dbReference type="NCBI Taxonomy" id="40148"/>
    <lineage>
        <taxon>Eukaryota</taxon>
        <taxon>Viridiplantae</taxon>
        <taxon>Streptophyta</taxon>
        <taxon>Embryophyta</taxon>
        <taxon>Tracheophyta</taxon>
        <taxon>Spermatophyta</taxon>
        <taxon>Magnoliopsida</taxon>
        <taxon>Liliopsida</taxon>
        <taxon>Poales</taxon>
        <taxon>Poaceae</taxon>
        <taxon>BOP clade</taxon>
        <taxon>Oryzoideae</taxon>
        <taxon>Oryzeae</taxon>
        <taxon>Oryzinae</taxon>
        <taxon>Oryza</taxon>
    </lineage>
</organism>
<protein>
    <recommendedName>
        <fullName evidence="7">TF-B3 domain-containing protein</fullName>
    </recommendedName>
</protein>
<dbReference type="GO" id="GO:0005634">
    <property type="term" value="C:nucleus"/>
    <property type="evidence" value="ECO:0007669"/>
    <property type="project" value="UniProtKB-SubCell"/>
</dbReference>
<evidence type="ECO:0000256" key="4">
    <source>
        <dbReference type="ARBA" id="ARBA00023163"/>
    </source>
</evidence>
<feature type="region of interest" description="Disordered" evidence="6">
    <location>
        <begin position="1"/>
        <end position="23"/>
    </location>
</feature>
<dbReference type="InterPro" id="IPR044837">
    <property type="entry name" value="REM16-like"/>
</dbReference>